<accession>A0A0L0UVR8</accession>
<feature type="non-terminal residue" evidence="2">
    <location>
        <position position="266"/>
    </location>
</feature>
<feature type="compositionally biased region" description="Low complexity" evidence="1">
    <location>
        <begin position="16"/>
        <end position="34"/>
    </location>
</feature>
<feature type="compositionally biased region" description="Polar residues" evidence="1">
    <location>
        <begin position="141"/>
        <end position="151"/>
    </location>
</feature>
<reference evidence="3" key="1">
    <citation type="submission" date="2014-03" db="EMBL/GenBank/DDBJ databases">
        <title>The Genome Sequence of Puccinia striiformis f. sp. tritici PST-78.</title>
        <authorList>
            <consortium name="The Broad Institute Genome Sequencing Platform"/>
            <person name="Cuomo C."/>
            <person name="Hulbert S."/>
            <person name="Chen X."/>
            <person name="Walker B."/>
            <person name="Young S.K."/>
            <person name="Zeng Q."/>
            <person name="Gargeya S."/>
            <person name="Fitzgerald M."/>
            <person name="Haas B."/>
            <person name="Abouelleil A."/>
            <person name="Alvarado L."/>
            <person name="Arachchi H.M."/>
            <person name="Berlin A.M."/>
            <person name="Chapman S.B."/>
            <person name="Goldberg J."/>
            <person name="Griggs A."/>
            <person name="Gujja S."/>
            <person name="Hansen M."/>
            <person name="Howarth C."/>
            <person name="Imamovic A."/>
            <person name="Larimer J."/>
            <person name="McCowan C."/>
            <person name="Montmayeur A."/>
            <person name="Murphy C."/>
            <person name="Neiman D."/>
            <person name="Pearson M."/>
            <person name="Priest M."/>
            <person name="Roberts A."/>
            <person name="Saif S."/>
            <person name="Shea T."/>
            <person name="Sisk P."/>
            <person name="Sykes S."/>
            <person name="Wortman J."/>
            <person name="Nusbaum C."/>
            <person name="Birren B."/>
        </authorList>
    </citation>
    <scope>NUCLEOTIDE SEQUENCE [LARGE SCALE GENOMIC DNA]</scope>
    <source>
        <strain evidence="3">race PST-78</strain>
    </source>
</reference>
<dbReference type="AlphaFoldDB" id="A0A0L0UVR8"/>
<feature type="compositionally biased region" description="Polar residues" evidence="1">
    <location>
        <begin position="106"/>
        <end position="117"/>
    </location>
</feature>
<protein>
    <submittedName>
        <fullName evidence="2">Uncharacterized protein</fullName>
    </submittedName>
</protein>
<evidence type="ECO:0000313" key="2">
    <source>
        <dbReference type="EMBL" id="KNE91016.1"/>
    </source>
</evidence>
<sequence>MSPQSPPATPRRSTRARPVPSRPQSKQPQSSLPKFPDDQPVEIDPLPLPKLKFTASSSAKNATRNLSTRSNSLSSKPPIKPAATSRSDSRETNGKTKITRSKTTIEEGQQTASNNVDKITRGIQTISITSNPTTTIRKTSRSQPATLATENKQAPVPIPEQINLAMKTVNTSLSKLSTIRQTGWKAEPIFTDPRKLTKPKTHPSREKCNNTSPDCQLEDALDAIHQGFIAIQTLRQLISHNTFINKSYDVERAGLALINHAIELKL</sequence>
<feature type="compositionally biased region" description="Low complexity" evidence="1">
    <location>
        <begin position="63"/>
        <end position="75"/>
    </location>
</feature>
<dbReference type="STRING" id="1165861.A0A0L0UVR8"/>
<evidence type="ECO:0000313" key="3">
    <source>
        <dbReference type="Proteomes" id="UP000054564"/>
    </source>
</evidence>
<evidence type="ECO:0000256" key="1">
    <source>
        <dbReference type="SAM" id="MobiDB-lite"/>
    </source>
</evidence>
<feature type="compositionally biased region" description="Low complexity" evidence="1">
    <location>
        <begin position="123"/>
        <end position="136"/>
    </location>
</feature>
<proteinExistence type="predicted"/>
<organism evidence="2 3">
    <name type="scientific">Puccinia striiformis f. sp. tritici PST-78</name>
    <dbReference type="NCBI Taxonomy" id="1165861"/>
    <lineage>
        <taxon>Eukaryota</taxon>
        <taxon>Fungi</taxon>
        <taxon>Dikarya</taxon>
        <taxon>Basidiomycota</taxon>
        <taxon>Pucciniomycotina</taxon>
        <taxon>Pucciniomycetes</taxon>
        <taxon>Pucciniales</taxon>
        <taxon>Pucciniaceae</taxon>
        <taxon>Puccinia</taxon>
    </lineage>
</organism>
<dbReference type="Proteomes" id="UP000054564">
    <property type="component" value="Unassembled WGS sequence"/>
</dbReference>
<keyword evidence="3" id="KW-1185">Reference proteome</keyword>
<comment type="caution">
    <text evidence="2">The sequence shown here is derived from an EMBL/GenBank/DDBJ whole genome shotgun (WGS) entry which is preliminary data.</text>
</comment>
<gene>
    <name evidence="2" type="ORF">PSTG_15580</name>
</gene>
<feature type="region of interest" description="Disordered" evidence="1">
    <location>
        <begin position="1"/>
        <end position="151"/>
    </location>
</feature>
<name>A0A0L0UVR8_9BASI</name>
<dbReference type="EMBL" id="AJIL01000225">
    <property type="protein sequence ID" value="KNE91016.1"/>
    <property type="molecule type" value="Genomic_DNA"/>
</dbReference>